<reference evidence="11" key="1">
    <citation type="submission" date="2016-10" db="EMBL/GenBank/DDBJ databases">
        <authorList>
            <person name="Varghese N."/>
            <person name="Submissions S."/>
        </authorList>
    </citation>
    <scope>NUCLEOTIDE SEQUENCE [LARGE SCALE GENOMIC DNA]</scope>
    <source>
        <strain evidence="11">Mob M</strain>
    </source>
</reference>
<dbReference type="STRING" id="487685.SAMN04488696_0108"/>
<name>A0A1I4NKS4_9EURY</name>
<dbReference type="OrthoDB" id="6075at2157"/>
<dbReference type="NCBIfam" id="NF003314">
    <property type="entry name" value="PRK04322.1"/>
    <property type="match status" value="1"/>
</dbReference>
<comment type="function">
    <text evidence="1 9">The natural substrate for this enzyme may be peptidyl-tRNAs which drop off the ribosome during protein synthesis.</text>
</comment>
<comment type="subcellular location">
    <subcellularLocation>
        <location evidence="2 9">Cytoplasm</location>
    </subcellularLocation>
</comment>
<evidence type="ECO:0000256" key="8">
    <source>
        <dbReference type="ARBA" id="ARBA00050038"/>
    </source>
</evidence>
<dbReference type="AlphaFoldDB" id="A0A1I4NKS4"/>
<dbReference type="InterPro" id="IPR034759">
    <property type="entry name" value="Pept_tRNA_hydro_arch"/>
</dbReference>
<dbReference type="Pfam" id="PF01981">
    <property type="entry name" value="PTH2"/>
    <property type="match status" value="1"/>
</dbReference>
<evidence type="ECO:0000256" key="2">
    <source>
        <dbReference type="ARBA" id="ARBA00004496"/>
    </source>
</evidence>
<evidence type="ECO:0000313" key="11">
    <source>
        <dbReference type="Proteomes" id="UP000198535"/>
    </source>
</evidence>
<dbReference type="SUPFAM" id="SSF102462">
    <property type="entry name" value="Peptidyl-tRNA hydrolase II"/>
    <property type="match status" value="1"/>
</dbReference>
<dbReference type="GO" id="GO:0005829">
    <property type="term" value="C:cytosol"/>
    <property type="evidence" value="ECO:0007669"/>
    <property type="project" value="TreeGrafter"/>
</dbReference>
<accession>A0A1I4NKS4</accession>
<organism evidence="10 11">
    <name type="scientific">Methanolobus profundi</name>
    <dbReference type="NCBI Taxonomy" id="487685"/>
    <lineage>
        <taxon>Archaea</taxon>
        <taxon>Methanobacteriati</taxon>
        <taxon>Methanobacteriota</taxon>
        <taxon>Stenosarchaea group</taxon>
        <taxon>Methanomicrobia</taxon>
        <taxon>Methanosarcinales</taxon>
        <taxon>Methanosarcinaceae</taxon>
        <taxon>Methanolobus</taxon>
    </lineage>
</organism>
<evidence type="ECO:0000256" key="1">
    <source>
        <dbReference type="ARBA" id="ARBA00003043"/>
    </source>
</evidence>
<evidence type="ECO:0000256" key="9">
    <source>
        <dbReference type="HAMAP-Rule" id="MF_00628"/>
    </source>
</evidence>
<comment type="catalytic activity">
    <reaction evidence="7 9">
        <text>an N-acyl-L-alpha-aminoacyl-tRNA + H2O = an N-acyl-L-amino acid + a tRNA + H(+)</text>
        <dbReference type="Rhea" id="RHEA:54448"/>
        <dbReference type="Rhea" id="RHEA-COMP:10123"/>
        <dbReference type="Rhea" id="RHEA-COMP:13883"/>
        <dbReference type="ChEBI" id="CHEBI:15377"/>
        <dbReference type="ChEBI" id="CHEBI:15378"/>
        <dbReference type="ChEBI" id="CHEBI:59874"/>
        <dbReference type="ChEBI" id="CHEBI:78442"/>
        <dbReference type="ChEBI" id="CHEBI:138191"/>
        <dbReference type="EC" id="3.1.1.29"/>
    </reaction>
</comment>
<protein>
    <recommendedName>
        <fullName evidence="8 9">Peptidyl-tRNA hydrolase</fullName>
        <shortName evidence="9">PTH</shortName>
        <ecNumber evidence="3 9">3.1.1.29</ecNumber>
    </recommendedName>
</protein>
<dbReference type="EMBL" id="FOUJ01000001">
    <property type="protein sequence ID" value="SFM15950.1"/>
    <property type="molecule type" value="Genomic_DNA"/>
</dbReference>
<evidence type="ECO:0000256" key="5">
    <source>
        <dbReference type="ARBA" id="ARBA00022801"/>
    </source>
</evidence>
<evidence type="ECO:0000256" key="6">
    <source>
        <dbReference type="ARBA" id="ARBA00038050"/>
    </source>
</evidence>
<dbReference type="FunFam" id="3.40.1490.10:FF:000001">
    <property type="entry name" value="Peptidyl-tRNA hydrolase 2"/>
    <property type="match status" value="1"/>
</dbReference>
<dbReference type="PANTHER" id="PTHR12649">
    <property type="entry name" value="PEPTIDYL-TRNA HYDROLASE 2"/>
    <property type="match status" value="1"/>
</dbReference>
<evidence type="ECO:0000256" key="4">
    <source>
        <dbReference type="ARBA" id="ARBA00022490"/>
    </source>
</evidence>
<proteinExistence type="inferred from homology"/>
<dbReference type="Proteomes" id="UP000198535">
    <property type="component" value="Unassembled WGS sequence"/>
</dbReference>
<keyword evidence="5 9" id="KW-0378">Hydrolase</keyword>
<dbReference type="Gene3D" id="3.40.1490.10">
    <property type="entry name" value="Bit1"/>
    <property type="match status" value="1"/>
</dbReference>
<dbReference type="HAMAP" id="MF_00628">
    <property type="entry name" value="Pept_tRNA_hydro_arch"/>
    <property type="match status" value="1"/>
</dbReference>
<gene>
    <name evidence="9" type="primary">pth</name>
    <name evidence="10" type="ORF">SAMN04488696_0108</name>
</gene>
<evidence type="ECO:0000256" key="7">
    <source>
        <dbReference type="ARBA" id="ARBA00048707"/>
    </source>
</evidence>
<evidence type="ECO:0000256" key="3">
    <source>
        <dbReference type="ARBA" id="ARBA00013260"/>
    </source>
</evidence>
<keyword evidence="11" id="KW-1185">Reference proteome</keyword>
<dbReference type="RefSeq" id="WP_091931704.1">
    <property type="nucleotide sequence ID" value="NZ_FOUJ01000001.1"/>
</dbReference>
<dbReference type="CDD" id="cd02430">
    <property type="entry name" value="PTH2"/>
    <property type="match status" value="1"/>
</dbReference>
<sequence>MSEYKQCIVIRDDLKLSKGKLAVQVAHAAVSASEWADRNTLDKWKEGGQKKVVLRVPKLKDLFELKEVARREGLPTALIQDAGRTEIAPGTVTVLGIGPAKEEDLDRVTGDLKLL</sequence>
<evidence type="ECO:0000313" key="10">
    <source>
        <dbReference type="EMBL" id="SFM15950.1"/>
    </source>
</evidence>
<dbReference type="GO" id="GO:0006412">
    <property type="term" value="P:translation"/>
    <property type="evidence" value="ECO:0007669"/>
    <property type="project" value="UniProtKB-UniRule"/>
</dbReference>
<dbReference type="PANTHER" id="PTHR12649:SF11">
    <property type="entry name" value="PEPTIDYL-TRNA HYDROLASE 2, MITOCHONDRIAL"/>
    <property type="match status" value="1"/>
</dbReference>
<comment type="similarity">
    <text evidence="6 9">Belongs to the PTH2 family.</text>
</comment>
<dbReference type="InterPro" id="IPR023476">
    <property type="entry name" value="Pep_tRNA_hydro_II_dom_sf"/>
</dbReference>
<dbReference type="EC" id="3.1.1.29" evidence="3 9"/>
<keyword evidence="4 9" id="KW-0963">Cytoplasm</keyword>
<dbReference type="GO" id="GO:0004045">
    <property type="term" value="F:peptidyl-tRNA hydrolase activity"/>
    <property type="evidence" value="ECO:0007669"/>
    <property type="project" value="UniProtKB-UniRule"/>
</dbReference>
<dbReference type="InterPro" id="IPR002833">
    <property type="entry name" value="PTH2"/>
</dbReference>
<dbReference type="NCBIfam" id="TIGR00283">
    <property type="entry name" value="arch_pth2"/>
    <property type="match status" value="1"/>
</dbReference>